<name>A0A1H9U1Z0_9BACI</name>
<keyword evidence="5" id="KW-1185">Reference proteome</keyword>
<evidence type="ECO:0000259" key="3">
    <source>
        <dbReference type="Pfam" id="PF07261"/>
    </source>
</evidence>
<evidence type="ECO:0000313" key="4">
    <source>
        <dbReference type="EMBL" id="SES03103.1"/>
    </source>
</evidence>
<dbReference type="InterPro" id="IPR006343">
    <property type="entry name" value="DnaB/C_C"/>
</dbReference>
<protein>
    <submittedName>
        <fullName evidence="4">DnaD and phage-associated domain-containing protein</fullName>
    </submittedName>
</protein>
<dbReference type="PANTHER" id="PTHR37293:SF5">
    <property type="entry name" value="DNA REPLICATION PROTEIN"/>
    <property type="match status" value="1"/>
</dbReference>
<dbReference type="OrthoDB" id="1047417at2"/>
<dbReference type="InterPro" id="IPR053162">
    <property type="entry name" value="DnaD"/>
</dbReference>
<proteinExistence type="inferred from homology"/>
<dbReference type="STRING" id="1601833.SAMN05518684_106226"/>
<dbReference type="NCBIfam" id="TIGR01446">
    <property type="entry name" value="DnaD_dom"/>
    <property type="match status" value="1"/>
</dbReference>
<feature type="domain" description="DnaB/C C-terminal" evidence="3">
    <location>
        <begin position="163"/>
        <end position="232"/>
    </location>
</feature>
<dbReference type="PANTHER" id="PTHR37293">
    <property type="entry name" value="PHAGE REPLICATION PROTEIN-RELATED"/>
    <property type="match status" value="1"/>
</dbReference>
<dbReference type="EMBL" id="FOGT01000006">
    <property type="protein sequence ID" value="SES03103.1"/>
    <property type="molecule type" value="Genomic_DNA"/>
</dbReference>
<dbReference type="AlphaFoldDB" id="A0A1H9U1Z0"/>
<evidence type="ECO:0000313" key="5">
    <source>
        <dbReference type="Proteomes" id="UP000198571"/>
    </source>
</evidence>
<evidence type="ECO:0000256" key="2">
    <source>
        <dbReference type="SAM" id="MobiDB-lite"/>
    </source>
</evidence>
<dbReference type="RefSeq" id="WP_093050996.1">
    <property type="nucleotide sequence ID" value="NZ_FOGT01000006.1"/>
</dbReference>
<dbReference type="Proteomes" id="UP000198571">
    <property type="component" value="Unassembled WGS sequence"/>
</dbReference>
<dbReference type="Gene3D" id="1.10.10.630">
    <property type="entry name" value="DnaD domain-like"/>
    <property type="match status" value="1"/>
</dbReference>
<dbReference type="Pfam" id="PF07261">
    <property type="entry name" value="DnaB_2"/>
    <property type="match status" value="1"/>
</dbReference>
<gene>
    <name evidence="4" type="ORF">SAMN05518684_106226</name>
</gene>
<feature type="compositionally biased region" description="Basic and acidic residues" evidence="2">
    <location>
        <begin position="252"/>
        <end position="263"/>
    </location>
</feature>
<accession>A0A1H9U1Z0</accession>
<organism evidence="4 5">
    <name type="scientific">Salipaludibacillus aurantiacus</name>
    <dbReference type="NCBI Taxonomy" id="1601833"/>
    <lineage>
        <taxon>Bacteria</taxon>
        <taxon>Bacillati</taxon>
        <taxon>Bacillota</taxon>
        <taxon>Bacilli</taxon>
        <taxon>Bacillales</taxon>
        <taxon>Bacillaceae</taxon>
    </lineage>
</organism>
<sequence>MKGAFQISREIFENPIWNDIPKFRIFFFIVGNAVFSHEGVRKGGILIKRGQFLRSYRNLRDDLEYIDNRAVKKYSTSVIKRKIDQLVKEERLLIEDTELGTLFTVVNYDLYQGFDNYRNNNLEQRENSVGTAEEQRWNNNKNVKNVKNDLEEEEAPKSPDNPFEVYQQNYGILKPIISQSLAEWCNDLSDELVSAAIKLAVKRNGRTFTFIEAILKEWNQQQITTLNEARIYEESKSHLKKGNFDYGPNNRGRHEQPEREDRIQPIGRYRKRQRA</sequence>
<feature type="region of interest" description="Disordered" evidence="2">
    <location>
        <begin position="240"/>
        <end position="275"/>
    </location>
</feature>
<evidence type="ECO:0000256" key="1">
    <source>
        <dbReference type="ARBA" id="ARBA00093462"/>
    </source>
</evidence>
<reference evidence="5" key="1">
    <citation type="submission" date="2016-10" db="EMBL/GenBank/DDBJ databases">
        <authorList>
            <person name="Varghese N."/>
            <person name="Submissions S."/>
        </authorList>
    </citation>
    <scope>NUCLEOTIDE SEQUENCE [LARGE SCALE GENOMIC DNA]</scope>
    <source>
        <strain evidence="5">S9</strain>
    </source>
</reference>
<dbReference type="InterPro" id="IPR034829">
    <property type="entry name" value="DnaD-like_sf"/>
</dbReference>
<comment type="similarity">
    <text evidence="1">Belongs to the DnaB/DnaD family.</text>
</comment>
<dbReference type="SUPFAM" id="SSF158499">
    <property type="entry name" value="DnaD domain-like"/>
    <property type="match status" value="1"/>
</dbReference>